<dbReference type="EMBL" id="JAAXEP010000007">
    <property type="protein sequence ID" value="MBY5629395.1"/>
    <property type="molecule type" value="Genomic_DNA"/>
</dbReference>
<dbReference type="PANTHER" id="PTHR43580:SF2">
    <property type="entry name" value="CYTOKINE-LIKE NUCLEAR FACTOR N-PAC"/>
    <property type="match status" value="1"/>
</dbReference>
<organism evidence="4 5">
    <name type="scientific">Rhizobium leguminosarum</name>
    <dbReference type="NCBI Taxonomy" id="384"/>
    <lineage>
        <taxon>Bacteria</taxon>
        <taxon>Pseudomonadati</taxon>
        <taxon>Pseudomonadota</taxon>
        <taxon>Alphaproteobacteria</taxon>
        <taxon>Hyphomicrobiales</taxon>
        <taxon>Rhizobiaceae</taxon>
        <taxon>Rhizobium/Agrobacterium group</taxon>
        <taxon>Rhizobium</taxon>
    </lineage>
</organism>
<evidence type="ECO:0000313" key="4">
    <source>
        <dbReference type="EMBL" id="MBY5629395.1"/>
    </source>
</evidence>
<dbReference type="Proteomes" id="UP000825699">
    <property type="component" value="Unassembled WGS sequence"/>
</dbReference>
<dbReference type="Pfam" id="PF21761">
    <property type="entry name" value="RedAm-like_C"/>
    <property type="match status" value="1"/>
</dbReference>
<dbReference type="AlphaFoldDB" id="A0AAJ1EEM8"/>
<dbReference type="SUPFAM" id="SSF51735">
    <property type="entry name" value="NAD(P)-binding Rossmann-fold domains"/>
    <property type="match status" value="1"/>
</dbReference>
<dbReference type="InterPro" id="IPR036291">
    <property type="entry name" value="NAD(P)-bd_dom_sf"/>
</dbReference>
<feature type="domain" description="NADPH-dependent reductive aminase-like C-terminal" evidence="3">
    <location>
        <begin position="162"/>
        <end position="287"/>
    </location>
</feature>
<evidence type="ECO:0000259" key="2">
    <source>
        <dbReference type="Pfam" id="PF03446"/>
    </source>
</evidence>
<dbReference type="PIRSF" id="PIRSF000103">
    <property type="entry name" value="HIBADH"/>
    <property type="match status" value="1"/>
</dbReference>
<dbReference type="InterPro" id="IPR006115">
    <property type="entry name" value="6PGDH_NADP-bd"/>
</dbReference>
<reference evidence="4" key="1">
    <citation type="submission" date="2020-04" db="EMBL/GenBank/DDBJ databases">
        <title>Global-level population genomics supports evidence of horizontal gene transfer on evolution of Rhizobia in Lentils.</title>
        <authorList>
            <person name="Gai Y."/>
            <person name="Cook D."/>
            <person name="Riely B."/>
        </authorList>
    </citation>
    <scope>NUCLEOTIDE SEQUENCE</scope>
    <source>
        <strain evidence="4">Derici101B</strain>
    </source>
</reference>
<accession>A0AAJ1EEM8</accession>
<evidence type="ECO:0000313" key="5">
    <source>
        <dbReference type="Proteomes" id="UP000825699"/>
    </source>
</evidence>
<dbReference type="SUPFAM" id="SSF48179">
    <property type="entry name" value="6-phosphogluconate dehydrogenase C-terminal domain-like"/>
    <property type="match status" value="1"/>
</dbReference>
<evidence type="ECO:0000259" key="3">
    <source>
        <dbReference type="Pfam" id="PF21761"/>
    </source>
</evidence>
<gene>
    <name evidence="4" type="ORF">HFO42_14965</name>
</gene>
<proteinExistence type="predicted"/>
<protein>
    <submittedName>
        <fullName evidence="4">NAD(P)-dependent oxidoreductase</fullName>
    </submittedName>
</protein>
<sequence>MSDVSVIGLGEMGSALARAFLAGEKTVTAWSRNPARAAPLQAVGAIGAATVADAIAASPVTVICLSDYAATLSILEDIGVADTLRGRLMVQLTSGTPREARMLAGWVTSRGAEYLDGAIAAWPRHIGGPDAAVTVVGPEAVFSSALPLLKLLAGNVTYMGSDIGHAMAVFNAALGYFAGHWIGFSYGAAICEAEGIDPVDFGEMLAGLSPAFAEDMRHMGRVIADDRFGEPESSIRTVSADIARLVQLSGDLNIGRAFPTFAADIFQRAHDAGYSAEEHSAVIKVLRTH</sequence>
<dbReference type="InterPro" id="IPR048666">
    <property type="entry name" value="RedAm-like_C"/>
</dbReference>
<dbReference type="Gene3D" id="3.40.50.720">
    <property type="entry name" value="NAD(P)-binding Rossmann-like Domain"/>
    <property type="match status" value="1"/>
</dbReference>
<dbReference type="GO" id="GO:0016491">
    <property type="term" value="F:oxidoreductase activity"/>
    <property type="evidence" value="ECO:0007669"/>
    <property type="project" value="UniProtKB-KW"/>
</dbReference>
<dbReference type="Gene3D" id="1.10.1040.10">
    <property type="entry name" value="N-(1-d-carboxylethyl)-l-norvaline Dehydrogenase, domain 2"/>
    <property type="match status" value="1"/>
</dbReference>
<dbReference type="Pfam" id="PF03446">
    <property type="entry name" value="NAD_binding_2"/>
    <property type="match status" value="1"/>
</dbReference>
<keyword evidence="1" id="KW-0560">Oxidoreductase</keyword>
<dbReference type="RefSeq" id="WP_168343542.1">
    <property type="nucleotide sequence ID" value="NZ_CP071399.1"/>
</dbReference>
<evidence type="ECO:0000256" key="1">
    <source>
        <dbReference type="ARBA" id="ARBA00023002"/>
    </source>
</evidence>
<comment type="caution">
    <text evidence="4">The sequence shown here is derived from an EMBL/GenBank/DDBJ whole genome shotgun (WGS) entry which is preliminary data.</text>
</comment>
<name>A0AAJ1EEM8_RHILE</name>
<feature type="domain" description="6-phosphogluconate dehydrogenase NADP-binding" evidence="2">
    <location>
        <begin position="3"/>
        <end position="160"/>
    </location>
</feature>
<dbReference type="InterPro" id="IPR051265">
    <property type="entry name" value="HIBADH-related_NP60_sf"/>
</dbReference>
<dbReference type="InterPro" id="IPR008927">
    <property type="entry name" value="6-PGluconate_DH-like_C_sf"/>
</dbReference>
<dbReference type="PANTHER" id="PTHR43580">
    <property type="entry name" value="OXIDOREDUCTASE GLYR1-RELATED"/>
    <property type="match status" value="1"/>
</dbReference>
<dbReference type="GO" id="GO:0050661">
    <property type="term" value="F:NADP binding"/>
    <property type="evidence" value="ECO:0007669"/>
    <property type="project" value="InterPro"/>
</dbReference>
<dbReference type="InterPro" id="IPR013328">
    <property type="entry name" value="6PGD_dom2"/>
</dbReference>
<dbReference type="InterPro" id="IPR015815">
    <property type="entry name" value="HIBADH-related"/>
</dbReference>